<dbReference type="Gene3D" id="2.130.10.10">
    <property type="entry name" value="YVTN repeat-like/Quinoprotein amine dehydrogenase"/>
    <property type="match status" value="1"/>
</dbReference>
<feature type="repeat" description="WD" evidence="5">
    <location>
        <begin position="171"/>
        <end position="202"/>
    </location>
</feature>
<evidence type="ECO:0000313" key="10">
    <source>
        <dbReference type="EMBL" id="KAB8300127.1"/>
    </source>
</evidence>
<evidence type="ECO:0000256" key="3">
    <source>
        <dbReference type="ARBA" id="ARBA00022574"/>
    </source>
</evidence>
<dbReference type="Gene3D" id="3.10.20.870">
    <property type="entry name" value="PFU (PLAA family ubiquitin binding), C-terminal domain"/>
    <property type="match status" value="1"/>
</dbReference>
<evidence type="ECO:0000256" key="4">
    <source>
        <dbReference type="ARBA" id="ARBA00022737"/>
    </source>
</evidence>
<evidence type="ECO:0000313" key="11">
    <source>
        <dbReference type="Proteomes" id="UP000326757"/>
    </source>
</evidence>
<keyword evidence="3 5" id="KW-0853">WD repeat</keyword>
<evidence type="ECO:0000256" key="7">
    <source>
        <dbReference type="SAM" id="Phobius"/>
    </source>
</evidence>
<dbReference type="Pfam" id="PF09070">
    <property type="entry name" value="PFU"/>
    <property type="match status" value="1"/>
</dbReference>
<dbReference type="InterPro" id="IPR036322">
    <property type="entry name" value="WD40_repeat_dom_sf"/>
</dbReference>
<dbReference type="SUPFAM" id="SSF50978">
    <property type="entry name" value="WD40 repeat-like"/>
    <property type="match status" value="1"/>
</dbReference>
<reference evidence="10 11" key="1">
    <citation type="submission" date="2019-06" db="EMBL/GenBank/DDBJ databases">
        <title>Genome Sequence of the Brown Rot Fungal Pathogen Monilinia laxa.</title>
        <authorList>
            <person name="De Miccolis Angelini R.M."/>
            <person name="Landi L."/>
            <person name="Abate D."/>
            <person name="Pollastro S."/>
            <person name="Romanazzi G."/>
            <person name="Faretra F."/>
        </authorList>
    </citation>
    <scope>NUCLEOTIDE SEQUENCE [LARGE SCALE GENOMIC DNA]</scope>
    <source>
        <strain evidence="10 11">Mlax316</strain>
    </source>
</reference>
<feature type="repeat" description="WD" evidence="5">
    <location>
        <begin position="76"/>
        <end position="107"/>
    </location>
</feature>
<dbReference type="Proteomes" id="UP000326757">
    <property type="component" value="Unassembled WGS sequence"/>
</dbReference>
<dbReference type="GO" id="GO:0043130">
    <property type="term" value="F:ubiquitin binding"/>
    <property type="evidence" value="ECO:0007669"/>
    <property type="project" value="TreeGrafter"/>
</dbReference>
<dbReference type="GO" id="GO:0005634">
    <property type="term" value="C:nucleus"/>
    <property type="evidence" value="ECO:0007669"/>
    <property type="project" value="TreeGrafter"/>
</dbReference>
<dbReference type="PANTHER" id="PTHR19849:SF0">
    <property type="entry name" value="PHOSPHOLIPASE A-2-ACTIVATING PROTEIN"/>
    <property type="match status" value="1"/>
</dbReference>
<dbReference type="InterPro" id="IPR015943">
    <property type="entry name" value="WD40/YVTN_repeat-like_dom_sf"/>
</dbReference>
<comment type="subcellular location">
    <subcellularLocation>
        <location evidence="1">Cytoplasm</location>
    </subcellularLocation>
</comment>
<dbReference type="InterPro" id="IPR038122">
    <property type="entry name" value="PFU_sf"/>
</dbReference>
<dbReference type="PROSITE" id="PS51394">
    <property type="entry name" value="PFU"/>
    <property type="match status" value="1"/>
</dbReference>
<dbReference type="FunFam" id="3.10.20.870:FF:000003">
    <property type="entry name" value="Polyubiquitin binding (Doa1 Ufd3) protein"/>
    <property type="match status" value="1"/>
</dbReference>
<dbReference type="CDD" id="cd00200">
    <property type="entry name" value="WD40"/>
    <property type="match status" value="1"/>
</dbReference>
<keyword evidence="11" id="KW-1185">Reference proteome</keyword>
<feature type="transmembrane region" description="Helical" evidence="7">
    <location>
        <begin position="866"/>
        <end position="886"/>
    </location>
</feature>
<dbReference type="SMART" id="SM00320">
    <property type="entry name" value="WD40"/>
    <property type="match status" value="6"/>
</dbReference>
<evidence type="ECO:0000256" key="6">
    <source>
        <dbReference type="SAM" id="MobiDB-lite"/>
    </source>
</evidence>
<feature type="repeat" description="WD" evidence="5">
    <location>
        <begin position="298"/>
        <end position="329"/>
    </location>
</feature>
<organism evidence="10 11">
    <name type="scientific">Monilinia laxa</name>
    <name type="common">Brown rot fungus</name>
    <name type="synonym">Sclerotinia laxa</name>
    <dbReference type="NCBI Taxonomy" id="61186"/>
    <lineage>
        <taxon>Eukaryota</taxon>
        <taxon>Fungi</taxon>
        <taxon>Dikarya</taxon>
        <taxon>Ascomycota</taxon>
        <taxon>Pezizomycotina</taxon>
        <taxon>Leotiomycetes</taxon>
        <taxon>Helotiales</taxon>
        <taxon>Sclerotiniaceae</taxon>
        <taxon>Monilinia</taxon>
    </lineage>
</organism>
<sequence>MPLIPTPYHYSVDSRGNLSHKEAYGQTWNYNQLPLFHLKLTNKPPFFLYNRLGLENKPRYNINHLNMAEYKLSASLAGHEDDVRAVAFPSSKAVLSASRDGTVRLWKQLSDNPPIFDAIISSHATAFVNTVAYLPPNSTFPDGLIISGGKDTVIEVRQPSKTPEENAEALLTGHSHNICALDVDPAGKFIVSGSWDAEARIWPLGKWECQSVLRGHEGSVWAVLAIDSETVITACADKLIRVFHTSGKLLRTIRGSADVVRALCRLPKGHPSGADFASAGNDAIIRLWTISGEQVAELHGHENFIYSIVSTPSGEIISSGEDRTLRVWKDNQCIQTITHPAISVWGVAVCGENGDIVSGASDRVVRVFTRNSERFADAETTKLFEDSVKESSIPQQALPEVNKEKLPGPEFLTQKSGTKEGQVQMIRELNGAVTAHTWSSAQGQWINVGTVVDAVGSSGKKVEYLGKEYDFVFDVDIEDGKPPLKLPYNLSQNPYEAATKFIANNELPVTYLDQVANFITTNTQGATIGQTQESSGPDAWGSDQRYRPGEGSAPVDIPPPPKVLPQKEYLSIIVASVPKMQKKIEEVSQALVVNGQKDISLNSDELEVLQDLRKNLESSGATKSSQSVKGGLDLAIKLSTHWPYKDRLAGLDLLRLLAIAPETATFRSSGGWSIIDVFSQASLEVSPPSENHVMMAVRGFANLFDSSEGRQLAADNLDKVHVFIKTAIKTSTNRNLLVAASTVYINYAVLFTEKEPDFEQVLAVLDTVTAILKTQVDSEVVYRGLVGLGTLLSVGEEIREAGKDVYGVLGAVEGCVKKATDPRVKNVGNEIRELLQYSFSSSACIRYPSRLFVPLINPSNYRHRIISYHIISYHIISYHIISYHIISYAEMTRMKL</sequence>
<feature type="domain" description="PUL" evidence="9">
    <location>
        <begin position="562"/>
        <end position="834"/>
    </location>
</feature>
<dbReference type="PROSITE" id="PS50294">
    <property type="entry name" value="WD_REPEATS_REGION"/>
    <property type="match status" value="3"/>
</dbReference>
<dbReference type="Pfam" id="PF08324">
    <property type="entry name" value="PUL"/>
    <property type="match status" value="1"/>
</dbReference>
<feature type="domain" description="PFU" evidence="8">
    <location>
        <begin position="437"/>
        <end position="533"/>
    </location>
</feature>
<evidence type="ECO:0008006" key="12">
    <source>
        <dbReference type="Google" id="ProtNLM"/>
    </source>
</evidence>
<dbReference type="FunFam" id="2.130.10.10:FF:000236">
    <property type="entry name" value="Polyubiquitin binding protein (Doa1/Ufd3)"/>
    <property type="match status" value="1"/>
</dbReference>
<name>A0A5N6KAB3_MONLA</name>
<evidence type="ECO:0000259" key="9">
    <source>
        <dbReference type="PROSITE" id="PS51396"/>
    </source>
</evidence>
<dbReference type="PROSITE" id="PS50082">
    <property type="entry name" value="WD_REPEATS_2"/>
    <property type="match status" value="3"/>
</dbReference>
<evidence type="ECO:0000256" key="2">
    <source>
        <dbReference type="ARBA" id="ARBA00022490"/>
    </source>
</evidence>
<proteinExistence type="predicted"/>
<gene>
    <name evidence="10" type="ORF">EYC80_000357</name>
</gene>
<dbReference type="EMBL" id="VIGI01000005">
    <property type="protein sequence ID" value="KAB8300127.1"/>
    <property type="molecule type" value="Genomic_DNA"/>
</dbReference>
<dbReference type="GO" id="GO:0010992">
    <property type="term" value="P:ubiquitin recycling"/>
    <property type="evidence" value="ECO:0007669"/>
    <property type="project" value="TreeGrafter"/>
</dbReference>
<keyword evidence="7" id="KW-0472">Membrane</keyword>
<keyword evidence="2" id="KW-0963">Cytoplasm</keyword>
<dbReference type="GO" id="GO:0005737">
    <property type="term" value="C:cytoplasm"/>
    <property type="evidence" value="ECO:0007669"/>
    <property type="project" value="UniProtKB-SubCell"/>
</dbReference>
<comment type="caution">
    <text evidence="10">The sequence shown here is derived from an EMBL/GenBank/DDBJ whole genome shotgun (WGS) entry which is preliminary data.</text>
</comment>
<evidence type="ECO:0000256" key="1">
    <source>
        <dbReference type="ARBA" id="ARBA00004496"/>
    </source>
</evidence>
<keyword evidence="4" id="KW-0677">Repeat</keyword>
<dbReference type="GO" id="GO:0043161">
    <property type="term" value="P:proteasome-mediated ubiquitin-dependent protein catabolic process"/>
    <property type="evidence" value="ECO:0007669"/>
    <property type="project" value="TreeGrafter"/>
</dbReference>
<evidence type="ECO:0000256" key="5">
    <source>
        <dbReference type="PROSITE-ProRule" id="PRU00221"/>
    </source>
</evidence>
<evidence type="ECO:0000259" key="8">
    <source>
        <dbReference type="PROSITE" id="PS51394"/>
    </source>
</evidence>
<dbReference type="InterPro" id="IPR011989">
    <property type="entry name" value="ARM-like"/>
</dbReference>
<dbReference type="AlphaFoldDB" id="A0A5N6KAB3"/>
<dbReference type="InterPro" id="IPR001680">
    <property type="entry name" value="WD40_rpt"/>
</dbReference>
<dbReference type="PANTHER" id="PTHR19849">
    <property type="entry name" value="PHOSPHOLIPASE A-2-ACTIVATING PROTEIN"/>
    <property type="match status" value="1"/>
</dbReference>
<dbReference type="OrthoDB" id="10265988at2759"/>
<dbReference type="PROSITE" id="PS51396">
    <property type="entry name" value="PUL"/>
    <property type="match status" value="1"/>
</dbReference>
<keyword evidence="7" id="KW-1133">Transmembrane helix</keyword>
<dbReference type="InterPro" id="IPR013535">
    <property type="entry name" value="PUL_dom"/>
</dbReference>
<accession>A0A5N6KAB3</accession>
<protein>
    <recommendedName>
        <fullName evidence="12">PFU domain-containing protein</fullName>
    </recommendedName>
</protein>
<feature type="region of interest" description="Disordered" evidence="6">
    <location>
        <begin position="527"/>
        <end position="560"/>
    </location>
</feature>
<dbReference type="InterPro" id="IPR015155">
    <property type="entry name" value="PFU"/>
</dbReference>
<dbReference type="Gene3D" id="1.25.10.10">
    <property type="entry name" value="Leucine-rich Repeat Variant"/>
    <property type="match status" value="1"/>
</dbReference>
<keyword evidence="7" id="KW-0812">Transmembrane</keyword>
<dbReference type="Pfam" id="PF00400">
    <property type="entry name" value="WD40"/>
    <property type="match status" value="5"/>
</dbReference>